<dbReference type="Proteomes" id="UP000422736">
    <property type="component" value="Chromosome 2"/>
</dbReference>
<dbReference type="Pfam" id="PF04046">
    <property type="entry name" value="PSP"/>
    <property type="match status" value="1"/>
</dbReference>
<feature type="region of interest" description="Disordered" evidence="1">
    <location>
        <begin position="442"/>
        <end position="487"/>
    </location>
</feature>
<reference evidence="3 4" key="1">
    <citation type="submission" date="2016-03" db="EMBL/GenBank/DDBJ databases">
        <title>How can Kluyveromyces marxianus grow so fast - potential evolutionary course in Saccharomyces Complex revealed by comparative genomics.</title>
        <authorList>
            <person name="Mo W."/>
            <person name="Lu W."/>
            <person name="Yang X."/>
            <person name="Qi J."/>
            <person name="Lv H."/>
        </authorList>
    </citation>
    <scope>NUCLEOTIDE SEQUENCE [LARGE SCALE GENOMIC DNA]</scope>
    <source>
        <strain evidence="3 4">FIM1</strain>
    </source>
</reference>
<dbReference type="InterPro" id="IPR052584">
    <property type="entry name" value="U2_snRNP_Complex_Component"/>
</dbReference>
<dbReference type="EMBL" id="CP015055">
    <property type="protein sequence ID" value="QGN14524.1"/>
    <property type="molecule type" value="Genomic_DNA"/>
</dbReference>
<feature type="region of interest" description="Disordered" evidence="1">
    <location>
        <begin position="373"/>
        <end position="407"/>
    </location>
</feature>
<evidence type="ECO:0000259" key="2">
    <source>
        <dbReference type="SMART" id="SM00581"/>
    </source>
</evidence>
<keyword evidence="4" id="KW-1185">Reference proteome</keyword>
<dbReference type="PANTHER" id="PTHR12785">
    <property type="entry name" value="SPLICING FACTOR 3B"/>
    <property type="match status" value="1"/>
</dbReference>
<feature type="compositionally biased region" description="Acidic residues" evidence="1">
    <location>
        <begin position="379"/>
        <end position="391"/>
    </location>
</feature>
<dbReference type="PANTHER" id="PTHR12785:SF6">
    <property type="entry name" value="SPLICING FACTOR 3B SUBUNIT 2"/>
    <property type="match status" value="1"/>
</dbReference>
<protein>
    <submittedName>
        <fullName evidence="3">Protein CUS1</fullName>
    </submittedName>
</protein>
<dbReference type="Pfam" id="PF04037">
    <property type="entry name" value="DUF382"/>
    <property type="match status" value="1"/>
</dbReference>
<feature type="compositionally biased region" description="Basic residues" evidence="1">
    <location>
        <begin position="1"/>
        <end position="14"/>
    </location>
</feature>
<dbReference type="SMART" id="SM00581">
    <property type="entry name" value="PSP"/>
    <property type="match status" value="1"/>
</dbReference>
<accession>A0ABX6EQE1</accession>
<dbReference type="InterPro" id="IPR007180">
    <property type="entry name" value="DUF382"/>
</dbReference>
<sequence>MAKKSKNHRRRSKHQQATQVNEEAEKKKKLASLLDQAEAQNQDKDTIRNLDPIDIKDETLNKVIQKFTLSAEDSRQKPIVIRTIKDTNDKEEREEDDTASHLEDDEDFEERQPISKRQQRISNKPSIAILKASVPYPELIEWFDCDAEWPFFNAAIKTSHNVVGVPKHWQMKRGYLSGRSVLERRPFELPEIIKQTDIETMREAIPQGNENGTDNKKLKEIARARVQPKLGTLDLDYKRLYDAFFTLGKNWKPELLPFGDLYYENRQLEAELEWKKIKSKYRPGFLSEELREALQLQEGMLPPWCHEMNKLGLPKSYPDMKVCGINWDISNLSSSQYGYWPGDKSLEKSKKNLFGSLVSFDELEHGDINVDWNNSYSSDNDEDDEDGEDGVDNLASTNDGASFEVDETPKEVLANIADDPAKSYKYDENKPLFTVLSESKSYEVDGSDISGLTRTYDTSHKRSKPDDQNDTKESKKQKLEEEPDFRF</sequence>
<evidence type="ECO:0000313" key="3">
    <source>
        <dbReference type="EMBL" id="QGN14524.1"/>
    </source>
</evidence>
<evidence type="ECO:0000256" key="1">
    <source>
        <dbReference type="SAM" id="MobiDB-lite"/>
    </source>
</evidence>
<feature type="domain" description="PSP proline-rich" evidence="2">
    <location>
        <begin position="278"/>
        <end position="331"/>
    </location>
</feature>
<proteinExistence type="predicted"/>
<dbReference type="InterPro" id="IPR006568">
    <property type="entry name" value="PSP_pro-rich"/>
</dbReference>
<gene>
    <name evidence="3" type="primary">CUS1</name>
    <name evidence="3" type="ORF">FIM1_1186</name>
</gene>
<evidence type="ECO:0000313" key="4">
    <source>
        <dbReference type="Proteomes" id="UP000422736"/>
    </source>
</evidence>
<feature type="region of interest" description="Disordered" evidence="1">
    <location>
        <begin position="1"/>
        <end position="52"/>
    </location>
</feature>
<reference evidence="3 4" key="2">
    <citation type="submission" date="2019-11" db="EMBL/GenBank/DDBJ databases">
        <authorList>
            <person name="Lu H."/>
        </authorList>
    </citation>
    <scope>NUCLEOTIDE SEQUENCE [LARGE SCALE GENOMIC DNA]</scope>
    <source>
        <strain evidence="3 4">FIM1</strain>
    </source>
</reference>
<name>A0ABX6EQE1_KLUMA</name>
<feature type="compositionally biased region" description="Basic and acidic residues" evidence="1">
    <location>
        <begin position="457"/>
        <end position="487"/>
    </location>
</feature>
<organism evidence="3 4">
    <name type="scientific">Kluyveromyces marxianus</name>
    <name type="common">Yeast</name>
    <name type="synonym">Candida kefyr</name>
    <dbReference type="NCBI Taxonomy" id="4911"/>
    <lineage>
        <taxon>Eukaryota</taxon>
        <taxon>Fungi</taxon>
        <taxon>Dikarya</taxon>
        <taxon>Ascomycota</taxon>
        <taxon>Saccharomycotina</taxon>
        <taxon>Saccharomycetes</taxon>
        <taxon>Saccharomycetales</taxon>
        <taxon>Saccharomycetaceae</taxon>
        <taxon>Kluyveromyces</taxon>
    </lineage>
</organism>
<feature type="compositionally biased region" description="Basic and acidic residues" evidence="1">
    <location>
        <begin position="41"/>
        <end position="52"/>
    </location>
</feature>
<feature type="compositionally biased region" description="Acidic residues" evidence="1">
    <location>
        <begin position="92"/>
        <end position="109"/>
    </location>
</feature>
<feature type="region of interest" description="Disordered" evidence="1">
    <location>
        <begin position="80"/>
        <end position="120"/>
    </location>
</feature>